<keyword evidence="1" id="KW-0472">Membrane</keyword>
<feature type="transmembrane region" description="Helical" evidence="1">
    <location>
        <begin position="27"/>
        <end position="45"/>
    </location>
</feature>
<sequence>MPPKVFALLIAAVIADAALTIWLVTAFGLPLAAVAQVALLAALLIRLKA</sequence>
<gene>
    <name evidence="2" type="ORF">GCM10010991_17800</name>
</gene>
<name>A0A917YKI1_9RHOB</name>
<keyword evidence="1" id="KW-0812">Transmembrane</keyword>
<dbReference type="Proteomes" id="UP000598196">
    <property type="component" value="Unassembled WGS sequence"/>
</dbReference>
<evidence type="ECO:0000313" key="2">
    <source>
        <dbReference type="EMBL" id="GGO31552.1"/>
    </source>
</evidence>
<keyword evidence="1" id="KW-1133">Transmembrane helix</keyword>
<dbReference type="AlphaFoldDB" id="A0A917YKI1"/>
<evidence type="ECO:0000313" key="3">
    <source>
        <dbReference type="Proteomes" id="UP000598196"/>
    </source>
</evidence>
<reference evidence="2 3" key="1">
    <citation type="journal article" date="2014" name="Int. J. Syst. Evol. Microbiol.">
        <title>Complete genome sequence of Corynebacterium casei LMG S-19264T (=DSM 44701T), isolated from a smear-ripened cheese.</title>
        <authorList>
            <consortium name="US DOE Joint Genome Institute (JGI-PGF)"/>
            <person name="Walter F."/>
            <person name="Albersmeier A."/>
            <person name="Kalinowski J."/>
            <person name="Ruckert C."/>
        </authorList>
    </citation>
    <scope>NUCLEOTIDE SEQUENCE [LARGE SCALE GENOMIC DNA]</scope>
    <source>
        <strain evidence="2 3">CGMCC 1.7029</strain>
    </source>
</reference>
<protein>
    <submittedName>
        <fullName evidence="2">Uncharacterized protein</fullName>
    </submittedName>
</protein>
<dbReference type="EMBL" id="BMLP01000002">
    <property type="protein sequence ID" value="GGO31552.1"/>
    <property type="molecule type" value="Genomic_DNA"/>
</dbReference>
<proteinExistence type="predicted"/>
<dbReference type="RefSeq" id="WP_170246229.1">
    <property type="nucleotide sequence ID" value="NZ_BMLP01000002.1"/>
</dbReference>
<organism evidence="2 3">
    <name type="scientific">Gemmobacter aquaticus</name>
    <dbReference type="NCBI Taxonomy" id="490185"/>
    <lineage>
        <taxon>Bacteria</taxon>
        <taxon>Pseudomonadati</taxon>
        <taxon>Pseudomonadota</taxon>
        <taxon>Alphaproteobacteria</taxon>
        <taxon>Rhodobacterales</taxon>
        <taxon>Paracoccaceae</taxon>
        <taxon>Gemmobacter</taxon>
    </lineage>
</organism>
<accession>A0A917YKI1</accession>
<comment type="caution">
    <text evidence="2">The sequence shown here is derived from an EMBL/GenBank/DDBJ whole genome shotgun (WGS) entry which is preliminary data.</text>
</comment>
<keyword evidence="3" id="KW-1185">Reference proteome</keyword>
<evidence type="ECO:0000256" key="1">
    <source>
        <dbReference type="SAM" id="Phobius"/>
    </source>
</evidence>